<dbReference type="InterPro" id="IPR036915">
    <property type="entry name" value="Cyclin-like_sf"/>
</dbReference>
<dbReference type="CDD" id="cd20508">
    <property type="entry name" value="CYCLIN_CCNB3_rpt1"/>
    <property type="match status" value="1"/>
</dbReference>
<organism evidence="8 10">
    <name type="scientific">Oikopleura dioica</name>
    <name type="common">Tunicate</name>
    <dbReference type="NCBI Taxonomy" id="34765"/>
    <lineage>
        <taxon>Eukaryota</taxon>
        <taxon>Metazoa</taxon>
        <taxon>Chordata</taxon>
        <taxon>Tunicata</taxon>
        <taxon>Appendicularia</taxon>
        <taxon>Copelata</taxon>
        <taxon>Oikopleuridae</taxon>
        <taxon>Oikopleura</taxon>
    </lineage>
</organism>
<feature type="domain" description="BAH" evidence="7">
    <location>
        <begin position="121"/>
        <end position="241"/>
    </location>
</feature>
<dbReference type="PROSITE" id="PS51038">
    <property type="entry name" value="BAH"/>
    <property type="match status" value="1"/>
</dbReference>
<dbReference type="OrthoDB" id="5590282at2759"/>
<dbReference type="CDD" id="cd20510">
    <property type="entry name" value="CYCLIN_CCNB3_rpt2"/>
    <property type="match status" value="1"/>
</dbReference>
<keyword evidence="10" id="KW-1185">Reference proteome</keyword>
<keyword evidence="4" id="KW-0131">Cell cycle</keyword>
<accession>E4WVN6</accession>
<evidence type="ECO:0000313" key="10">
    <source>
        <dbReference type="Proteomes" id="UP000001307"/>
    </source>
</evidence>
<evidence type="ECO:0000256" key="6">
    <source>
        <dbReference type="SAM" id="MobiDB-lite"/>
    </source>
</evidence>
<dbReference type="AlphaFoldDB" id="E4WVN6"/>
<dbReference type="SMART" id="SM01332">
    <property type="entry name" value="Cyclin_C"/>
    <property type="match status" value="1"/>
</dbReference>
<evidence type="ECO:0000256" key="4">
    <source>
        <dbReference type="ARBA" id="ARBA00023306"/>
    </source>
</evidence>
<dbReference type="Pfam" id="PF02984">
    <property type="entry name" value="Cyclin_C"/>
    <property type="match status" value="1"/>
</dbReference>
<feature type="region of interest" description="Disordered" evidence="6">
    <location>
        <begin position="1"/>
        <end position="76"/>
    </location>
</feature>
<sequence>MSQASIGSSQSSQSQPNSQEIIPIQQKTMDSNASRQVLGERNNGVVSTAVKKPAESTAQPKKIRKKRASPSDDTSIHSLAIDYKKKPYHEDPFSAKISGKRKLLEPIAVDIDQDKDPNEYSEYAMTSFEYFRAREHTQVVQNYMMEQTELSEKMRMILVDWQVEMQESFQLTHESLYLSVLFIDLYLSKKNVKRENMQLLGACAILLASKFYDRMPPYVDDLVFVCDEAYTREEILKFEVELMTVLEFDINLPVSYLCLRRYGKIVGFNMKQLTLARYVLELTLMEYQFARESASKMASAALLWTLLHFNKTWNESLVYHTSYSRDDLLPIVFKLNEMVAKAPKKKLKTIYDKYSHENFFKVTESVKKLSDSRINSIEPEAESMEVSFSQAM</sequence>
<dbReference type="InterPro" id="IPR013763">
    <property type="entry name" value="Cyclin-like_dom"/>
</dbReference>
<dbReference type="InterPro" id="IPR004367">
    <property type="entry name" value="Cyclin_C-dom"/>
</dbReference>
<dbReference type="PIRSF" id="PIRSF001771">
    <property type="entry name" value="Cyclin_A_B_D_E"/>
    <property type="match status" value="1"/>
</dbReference>
<dbReference type="Pfam" id="PF00134">
    <property type="entry name" value="Cyclin_N"/>
    <property type="match status" value="1"/>
</dbReference>
<dbReference type="InterPro" id="IPR039361">
    <property type="entry name" value="Cyclin"/>
</dbReference>
<dbReference type="FunFam" id="1.10.472.10:FF:000001">
    <property type="entry name" value="G2/mitotic-specific cyclin"/>
    <property type="match status" value="1"/>
</dbReference>
<dbReference type="PANTHER" id="PTHR10177">
    <property type="entry name" value="CYCLINS"/>
    <property type="match status" value="1"/>
</dbReference>
<dbReference type="EMBL" id="FR821607">
    <property type="protein sequence ID" value="CBZ41116.1"/>
    <property type="molecule type" value="Genomic_DNA"/>
</dbReference>
<dbReference type="Gene3D" id="1.10.472.10">
    <property type="entry name" value="Cyclin-like"/>
    <property type="match status" value="2"/>
</dbReference>
<dbReference type="SUPFAM" id="SSF47954">
    <property type="entry name" value="Cyclin-like"/>
    <property type="match status" value="2"/>
</dbReference>
<evidence type="ECO:0000259" key="7">
    <source>
        <dbReference type="PROSITE" id="PS51038"/>
    </source>
</evidence>
<reference evidence="9" key="2">
    <citation type="submission" date="2011-02" db="EMBL/GenBank/DDBJ databases">
        <title>Expansion of cyclin B, D and CDK1 repertoires in a chordate, Oikopleura, that extensively endoreduplicates.</title>
        <authorList>
            <person name="Campsteijn C."/>
            <person name="Ovrebo J.I."/>
            <person name="Karlsen B.O."/>
            <person name="Thompson E.M."/>
        </authorList>
    </citation>
    <scope>NUCLEOTIDE SEQUENCE</scope>
</reference>
<dbReference type="InterPro" id="IPR001025">
    <property type="entry name" value="BAH_dom"/>
</dbReference>
<dbReference type="FunCoup" id="E4WVN6">
    <property type="interactions" value="1"/>
</dbReference>
<comment type="similarity">
    <text evidence="1">Belongs to the cyclin family. Cyclin AB subfamily.</text>
</comment>
<dbReference type="GO" id="GO:0051301">
    <property type="term" value="P:cell division"/>
    <property type="evidence" value="ECO:0007669"/>
    <property type="project" value="UniProtKB-KW"/>
</dbReference>
<dbReference type="GO" id="GO:0016538">
    <property type="term" value="F:cyclin-dependent protein serine/threonine kinase regulator activity"/>
    <property type="evidence" value="ECO:0007669"/>
    <property type="project" value="InterPro"/>
</dbReference>
<name>E4WVN6_OIKDI</name>
<evidence type="ECO:0000256" key="1">
    <source>
        <dbReference type="ARBA" id="ARBA00006955"/>
    </source>
</evidence>
<dbReference type="EMBL" id="FN653017">
    <property type="protein sequence ID" value="CBY21189.1"/>
    <property type="molecule type" value="Genomic_DNA"/>
</dbReference>
<evidence type="ECO:0000313" key="9">
    <source>
        <dbReference type="EMBL" id="CBZ41116.1"/>
    </source>
</evidence>
<dbReference type="SMART" id="SM00385">
    <property type="entry name" value="CYCLIN"/>
    <property type="match status" value="2"/>
</dbReference>
<evidence type="ECO:0000256" key="3">
    <source>
        <dbReference type="ARBA" id="ARBA00023127"/>
    </source>
</evidence>
<protein>
    <submittedName>
        <fullName evidence="9">Cyclin B3a alpha protein</fullName>
    </submittedName>
</protein>
<dbReference type="GO" id="GO:0003682">
    <property type="term" value="F:chromatin binding"/>
    <property type="evidence" value="ECO:0007669"/>
    <property type="project" value="InterPro"/>
</dbReference>
<dbReference type="InterPro" id="IPR006671">
    <property type="entry name" value="Cyclin_N"/>
</dbReference>
<keyword evidence="3 5" id="KW-0195">Cyclin</keyword>
<keyword evidence="2" id="KW-0132">Cell division</keyword>
<feature type="compositionally biased region" description="Low complexity" evidence="6">
    <location>
        <begin position="1"/>
        <end position="26"/>
    </location>
</feature>
<reference evidence="8 10" key="1">
    <citation type="journal article" date="2010" name="Science">
        <title>Plasticity of animal genome architecture unmasked by rapid evolution of a pelagic tunicate.</title>
        <authorList>
            <person name="Denoeud F."/>
            <person name="Henriet S."/>
            <person name="Mungpakdee S."/>
            <person name="Aury J.M."/>
            <person name="Da Silva C."/>
            <person name="Brinkmann H."/>
            <person name="Mikhaleva J."/>
            <person name="Olsen L.C."/>
            <person name="Jubin C."/>
            <person name="Canestro C."/>
            <person name="Bouquet J.M."/>
            <person name="Danks G."/>
            <person name="Poulain J."/>
            <person name="Campsteijn C."/>
            <person name="Adamski M."/>
            <person name="Cross I."/>
            <person name="Yadetie F."/>
            <person name="Muffato M."/>
            <person name="Louis A."/>
            <person name="Butcher S."/>
            <person name="Tsagkogeorga G."/>
            <person name="Konrad A."/>
            <person name="Singh S."/>
            <person name="Jensen M.F."/>
            <person name="Cong E.H."/>
            <person name="Eikeseth-Otteraa H."/>
            <person name="Noel B."/>
            <person name="Anthouard V."/>
            <person name="Porcel B.M."/>
            <person name="Kachouri-Lafond R."/>
            <person name="Nishino A."/>
            <person name="Ugolini M."/>
            <person name="Chourrout P."/>
            <person name="Nishida H."/>
            <person name="Aasland R."/>
            <person name="Huzurbazar S."/>
            <person name="Westhof E."/>
            <person name="Delsuc F."/>
            <person name="Lehrach H."/>
            <person name="Reinhardt R."/>
            <person name="Weissenbach J."/>
            <person name="Roy S.W."/>
            <person name="Artiguenave F."/>
            <person name="Postlethwait J.H."/>
            <person name="Manak J.R."/>
            <person name="Thompson E.M."/>
            <person name="Jaillon O."/>
            <person name="Du Pasquier L."/>
            <person name="Boudinot P."/>
            <person name="Liberles D.A."/>
            <person name="Volff J.N."/>
            <person name="Philippe H."/>
            <person name="Lenhard B."/>
            <person name="Roest Crollius H."/>
            <person name="Wincker P."/>
            <person name="Chourrout D."/>
        </authorList>
    </citation>
    <scope>NUCLEOTIDE SEQUENCE [LARGE SCALE GENOMIC DNA]</scope>
</reference>
<dbReference type="InterPro" id="IPR046965">
    <property type="entry name" value="Cyclin_A/B-like"/>
</dbReference>
<proteinExistence type="inferred from homology"/>
<dbReference type="Proteomes" id="UP000001307">
    <property type="component" value="Unassembled WGS sequence"/>
</dbReference>
<evidence type="ECO:0000256" key="2">
    <source>
        <dbReference type="ARBA" id="ARBA00022618"/>
    </source>
</evidence>
<gene>
    <name evidence="9" type="primary">cyclinB3a</name>
    <name evidence="8" type="ORF">GSOID_T00008944001</name>
</gene>
<dbReference type="GO" id="GO:0044772">
    <property type="term" value="P:mitotic cell cycle phase transition"/>
    <property type="evidence" value="ECO:0007669"/>
    <property type="project" value="InterPro"/>
</dbReference>
<evidence type="ECO:0000313" key="8">
    <source>
        <dbReference type="EMBL" id="CBY21189.1"/>
    </source>
</evidence>
<evidence type="ECO:0000256" key="5">
    <source>
        <dbReference type="RuleBase" id="RU000383"/>
    </source>
</evidence>